<proteinExistence type="predicted"/>
<dbReference type="Proteomes" id="UP001569428">
    <property type="component" value="Unassembled WGS sequence"/>
</dbReference>
<sequence length="51" mass="5861">MRKILMPEKGEFRKQGKFDYIRSAAMKLLASNIKENKGNKNKVVVLKALPK</sequence>
<dbReference type="EMBL" id="JBGMEK010000134">
    <property type="protein sequence ID" value="MFA0813761.1"/>
    <property type="molecule type" value="Genomic_DNA"/>
</dbReference>
<name>A0ABV4P5W0_9GAMM</name>
<evidence type="ECO:0000313" key="1">
    <source>
        <dbReference type="EMBL" id="MFA0813761.1"/>
    </source>
</evidence>
<dbReference type="RefSeq" id="WP_371841573.1">
    <property type="nucleotide sequence ID" value="NZ_JBGMEK010000134.1"/>
</dbReference>
<comment type="caution">
    <text evidence="1">The sequence shown here is derived from an EMBL/GenBank/DDBJ whole genome shotgun (WGS) entry which is preliminary data.</text>
</comment>
<gene>
    <name evidence="1" type="ORF">ACCI49_23010</name>
</gene>
<accession>A0ABV4P5W0</accession>
<protein>
    <submittedName>
        <fullName evidence="1">Uncharacterized protein</fullName>
    </submittedName>
</protein>
<reference evidence="1 2" key="1">
    <citation type="submission" date="2024-08" db="EMBL/GenBank/DDBJ databases">
        <authorList>
            <person name="Ishaq N."/>
        </authorList>
    </citation>
    <scope>NUCLEOTIDE SEQUENCE [LARGE SCALE GENOMIC DNA]</scope>
    <source>
        <strain evidence="1 2">DSM 18651</strain>
    </source>
</reference>
<evidence type="ECO:0000313" key="2">
    <source>
        <dbReference type="Proteomes" id="UP001569428"/>
    </source>
</evidence>
<keyword evidence="2" id="KW-1185">Reference proteome</keyword>
<organism evidence="1 2">
    <name type="scientific">Microbulbifer epialgicus</name>
    <dbReference type="NCBI Taxonomy" id="393907"/>
    <lineage>
        <taxon>Bacteria</taxon>
        <taxon>Pseudomonadati</taxon>
        <taxon>Pseudomonadota</taxon>
        <taxon>Gammaproteobacteria</taxon>
        <taxon>Cellvibrionales</taxon>
        <taxon>Microbulbiferaceae</taxon>
        <taxon>Microbulbifer</taxon>
    </lineage>
</organism>